<evidence type="ECO:0000313" key="1">
    <source>
        <dbReference type="EMBL" id="KAI8561855.1"/>
    </source>
</evidence>
<reference evidence="1" key="1">
    <citation type="submission" date="2022-02" db="EMBL/GenBank/DDBJ databases">
        <title>Plant Genome Project.</title>
        <authorList>
            <person name="Zhang R.-G."/>
        </authorList>
    </citation>
    <scope>NUCLEOTIDE SEQUENCE</scope>
    <source>
        <strain evidence="1">AT1</strain>
    </source>
</reference>
<keyword evidence="2" id="KW-1185">Reference proteome</keyword>
<name>A0ACC0P8V0_RHOML</name>
<organism evidence="1 2">
    <name type="scientific">Rhododendron molle</name>
    <name type="common">Chinese azalea</name>
    <name type="synonym">Azalea mollis</name>
    <dbReference type="NCBI Taxonomy" id="49168"/>
    <lineage>
        <taxon>Eukaryota</taxon>
        <taxon>Viridiplantae</taxon>
        <taxon>Streptophyta</taxon>
        <taxon>Embryophyta</taxon>
        <taxon>Tracheophyta</taxon>
        <taxon>Spermatophyta</taxon>
        <taxon>Magnoliopsida</taxon>
        <taxon>eudicotyledons</taxon>
        <taxon>Gunneridae</taxon>
        <taxon>Pentapetalae</taxon>
        <taxon>asterids</taxon>
        <taxon>Ericales</taxon>
        <taxon>Ericaceae</taxon>
        <taxon>Ericoideae</taxon>
        <taxon>Rhodoreae</taxon>
        <taxon>Rhododendron</taxon>
    </lineage>
</organism>
<protein>
    <submittedName>
        <fullName evidence="1">Uncharacterized protein</fullName>
    </submittedName>
</protein>
<evidence type="ECO:0000313" key="2">
    <source>
        <dbReference type="Proteomes" id="UP001062846"/>
    </source>
</evidence>
<accession>A0ACC0P8V0</accession>
<dbReference type="EMBL" id="CM046391">
    <property type="protein sequence ID" value="KAI8561855.1"/>
    <property type="molecule type" value="Genomic_DNA"/>
</dbReference>
<dbReference type="Proteomes" id="UP001062846">
    <property type="component" value="Chromosome 4"/>
</dbReference>
<comment type="caution">
    <text evidence="1">The sequence shown here is derived from an EMBL/GenBank/DDBJ whole genome shotgun (WGS) entry which is preliminary data.</text>
</comment>
<gene>
    <name evidence="1" type="ORF">RHMOL_Rhmol04G0374400</name>
</gene>
<proteinExistence type="predicted"/>
<sequence length="312" mass="36343">MTLRLQHRRRAKQGFRKTRGSNQMDSGAWDGSAAAAEDHESLSSTNDAELLKRAWRTEKAAPEILQFEAGLVQRSREQIQLVVKTPMVMNNDDLGPSMLVYLKWKHIKWRCLREGNVEDFVARGSDPLIVSLNQMDMDRTLYLLRSYLRTRLQKIEKYMFHIHKNTELWNRLSEQEQKFAQRCIEDLEDHFDKSVLSKLPDRYKSSVKQSVISEEDDMGNAFILRKLMLVTFFSYPSWFVVYMFMQIPEPQLDTYLICRTKGSLGALQLDDRQSIIFFGGVEDPVDLDPGDLYAVRYKSIKPLVYSGQIELV</sequence>